<dbReference type="GO" id="GO:0006865">
    <property type="term" value="P:amino acid transport"/>
    <property type="evidence" value="ECO:0007669"/>
    <property type="project" value="UniProtKB-KW"/>
</dbReference>
<organism evidence="11 12">
    <name type="scientific">Halalkalibacter akibai (strain ATCC 43226 / DSM 21942 / CIP 109018 / JCM 9157 / 1139)</name>
    <name type="common">Bacillus akibai</name>
    <dbReference type="NCBI Taxonomy" id="1236973"/>
    <lineage>
        <taxon>Bacteria</taxon>
        <taxon>Bacillati</taxon>
        <taxon>Bacillota</taxon>
        <taxon>Bacilli</taxon>
        <taxon>Bacillales</taxon>
        <taxon>Bacillaceae</taxon>
        <taxon>Halalkalibacter</taxon>
    </lineage>
</organism>
<dbReference type="Pfam" id="PF00528">
    <property type="entry name" value="BPD_transp_1"/>
    <property type="match status" value="1"/>
</dbReference>
<dbReference type="InterPro" id="IPR010065">
    <property type="entry name" value="AA_ABC_transptr_permease_3TM"/>
</dbReference>
<dbReference type="CDD" id="cd06261">
    <property type="entry name" value="TM_PBP2"/>
    <property type="match status" value="1"/>
</dbReference>
<feature type="transmembrane region" description="Helical" evidence="9">
    <location>
        <begin position="93"/>
        <end position="113"/>
    </location>
</feature>
<keyword evidence="3 9" id="KW-0813">Transport</keyword>
<dbReference type="NCBIfam" id="TIGR01726">
    <property type="entry name" value="HEQRo_perm_3TM"/>
    <property type="match status" value="1"/>
</dbReference>
<keyword evidence="7 9" id="KW-1133">Transmembrane helix</keyword>
<keyword evidence="4" id="KW-1003">Cell membrane</keyword>
<protein>
    <submittedName>
        <fullName evidence="11">Glutamate Aspartate transport system permease protein GltJ</fullName>
    </submittedName>
</protein>
<evidence type="ECO:0000256" key="7">
    <source>
        <dbReference type="ARBA" id="ARBA00022989"/>
    </source>
</evidence>
<dbReference type="Proteomes" id="UP000018896">
    <property type="component" value="Unassembled WGS sequence"/>
</dbReference>
<feature type="domain" description="ABC transmembrane type-1" evidence="10">
    <location>
        <begin position="87"/>
        <end position="379"/>
    </location>
</feature>
<dbReference type="PANTHER" id="PTHR30614:SF37">
    <property type="entry name" value="AMINO-ACID ABC TRANSPORTER PERMEASE PROTEIN YHDX-RELATED"/>
    <property type="match status" value="1"/>
</dbReference>
<accession>W4QSP0</accession>
<evidence type="ECO:0000259" key="10">
    <source>
        <dbReference type="PROSITE" id="PS50928"/>
    </source>
</evidence>
<comment type="similarity">
    <text evidence="2">Belongs to the binding-protein-dependent transport system permease family. HisMQ subfamily.</text>
</comment>
<feature type="transmembrane region" description="Helical" evidence="9">
    <location>
        <begin position="360"/>
        <end position="382"/>
    </location>
</feature>
<feature type="transmembrane region" description="Helical" evidence="9">
    <location>
        <begin position="21"/>
        <end position="39"/>
    </location>
</feature>
<dbReference type="InterPro" id="IPR000515">
    <property type="entry name" value="MetI-like"/>
</dbReference>
<dbReference type="OrthoDB" id="9805999at2"/>
<keyword evidence="5 9" id="KW-0812">Transmembrane</keyword>
<evidence type="ECO:0000256" key="9">
    <source>
        <dbReference type="RuleBase" id="RU363032"/>
    </source>
</evidence>
<feature type="transmembrane region" description="Helical" evidence="9">
    <location>
        <begin position="181"/>
        <end position="201"/>
    </location>
</feature>
<dbReference type="EMBL" id="BAUV01000007">
    <property type="protein sequence ID" value="GAE34354.1"/>
    <property type="molecule type" value="Genomic_DNA"/>
</dbReference>
<dbReference type="Gene3D" id="1.10.3720.10">
    <property type="entry name" value="MetI-like"/>
    <property type="match status" value="2"/>
</dbReference>
<evidence type="ECO:0000256" key="5">
    <source>
        <dbReference type="ARBA" id="ARBA00022692"/>
    </source>
</evidence>
<dbReference type="InterPro" id="IPR043429">
    <property type="entry name" value="ArtM/GltK/GlnP/TcyL/YhdX-like"/>
</dbReference>
<dbReference type="GO" id="GO:0043190">
    <property type="term" value="C:ATP-binding cassette (ABC) transporter complex"/>
    <property type="evidence" value="ECO:0007669"/>
    <property type="project" value="InterPro"/>
</dbReference>
<evidence type="ECO:0000256" key="1">
    <source>
        <dbReference type="ARBA" id="ARBA00004651"/>
    </source>
</evidence>
<dbReference type="GO" id="GO:0022857">
    <property type="term" value="F:transmembrane transporter activity"/>
    <property type="evidence" value="ECO:0007669"/>
    <property type="project" value="InterPro"/>
</dbReference>
<gene>
    <name evidence="11" type="ORF">JCM9157_1405</name>
</gene>
<dbReference type="PROSITE" id="PS50928">
    <property type="entry name" value="ABC_TM1"/>
    <property type="match status" value="1"/>
</dbReference>
<evidence type="ECO:0000256" key="2">
    <source>
        <dbReference type="ARBA" id="ARBA00010072"/>
    </source>
</evidence>
<evidence type="ECO:0000256" key="3">
    <source>
        <dbReference type="ARBA" id="ARBA00022448"/>
    </source>
</evidence>
<reference evidence="11 12" key="1">
    <citation type="journal article" date="2014" name="Genome Announc.">
        <title>Draft Genome Sequences of Three Alkaliphilic Bacillus Strains, Bacillus wakoensis JCM 9140T, Bacillus akibai JCM 9157T, and Bacillus hemicellulosilyticus JCM 9152T.</title>
        <authorList>
            <person name="Yuki M."/>
            <person name="Oshima K."/>
            <person name="Suda W."/>
            <person name="Oshida Y."/>
            <person name="Kitamura K."/>
            <person name="Iida T."/>
            <person name="Hattori M."/>
            <person name="Ohkuma M."/>
        </authorList>
    </citation>
    <scope>NUCLEOTIDE SEQUENCE [LARGE SCALE GENOMIC DNA]</scope>
    <source>
        <strain evidence="11 12">JCM 9157</strain>
    </source>
</reference>
<feature type="transmembrane region" description="Helical" evidence="9">
    <location>
        <begin position="125"/>
        <end position="145"/>
    </location>
</feature>
<dbReference type="PANTHER" id="PTHR30614">
    <property type="entry name" value="MEMBRANE COMPONENT OF AMINO ACID ABC TRANSPORTER"/>
    <property type="match status" value="1"/>
</dbReference>
<sequence length="391" mass="43435">MENKVLKETVPFWRNIKVIHFFLQIIFLSLLIGVFYILIQNAIAGLNRAGIKFGFQFLNATASFPIGEKFLQYSPTDSYSRALIVGFSNTLKVTIIGIILTTILGVVMGIARLSSNWLARTVSGLYVEIFRNTPVLVQIFIWYFAIFLPLPRIQEATHFAGAIISNRGLVFPWFDLHTSSIIWFIIMVFALFATIGVWRWMVKRRIETGEKKFPVLWGIGLFLLFAIVAFAITGRPPVTASLPVVDGMQVLGGLRFTPEFSAILFGLVFYTASYITEIVRGGILAVSKGQLEAANALGLSKFSTLSFVIFPQAIRTIIPPVTSQYLNLAKNSSLAVAVGYPDLFSVGNTVLNQSGRAIEVIIIMLIAYLTISLITAIIMNIYNNATKLVER</sequence>
<dbReference type="STRING" id="1236973.JCM9157_1405"/>
<evidence type="ECO:0000313" key="12">
    <source>
        <dbReference type="Proteomes" id="UP000018896"/>
    </source>
</evidence>
<dbReference type="InterPro" id="IPR035906">
    <property type="entry name" value="MetI-like_sf"/>
</dbReference>
<dbReference type="AlphaFoldDB" id="W4QSP0"/>
<evidence type="ECO:0000256" key="8">
    <source>
        <dbReference type="ARBA" id="ARBA00023136"/>
    </source>
</evidence>
<comment type="caution">
    <text evidence="11">The sequence shown here is derived from an EMBL/GenBank/DDBJ whole genome shotgun (WGS) entry which is preliminary data.</text>
</comment>
<proteinExistence type="inferred from homology"/>
<dbReference type="eggNOG" id="COG4597">
    <property type="taxonomic scope" value="Bacteria"/>
</dbReference>
<feature type="transmembrane region" description="Helical" evidence="9">
    <location>
        <begin position="260"/>
        <end position="279"/>
    </location>
</feature>
<feature type="transmembrane region" description="Helical" evidence="9">
    <location>
        <begin position="213"/>
        <end position="232"/>
    </location>
</feature>
<name>W4QSP0_HALA3</name>
<evidence type="ECO:0000313" key="11">
    <source>
        <dbReference type="EMBL" id="GAE34354.1"/>
    </source>
</evidence>
<keyword evidence="12" id="KW-1185">Reference proteome</keyword>
<evidence type="ECO:0000256" key="6">
    <source>
        <dbReference type="ARBA" id="ARBA00022970"/>
    </source>
</evidence>
<keyword evidence="8 9" id="KW-0472">Membrane</keyword>
<evidence type="ECO:0000256" key="4">
    <source>
        <dbReference type="ARBA" id="ARBA00022475"/>
    </source>
</evidence>
<dbReference type="SUPFAM" id="SSF161098">
    <property type="entry name" value="MetI-like"/>
    <property type="match status" value="1"/>
</dbReference>
<dbReference type="RefSeq" id="WP_035663181.1">
    <property type="nucleotide sequence ID" value="NZ_BAUV01000007.1"/>
</dbReference>
<keyword evidence="6" id="KW-0029">Amino-acid transport</keyword>
<comment type="subcellular location">
    <subcellularLocation>
        <location evidence="1 9">Cell membrane</location>
        <topology evidence="1 9">Multi-pass membrane protein</topology>
    </subcellularLocation>
</comment>